<proteinExistence type="predicted"/>
<dbReference type="Proteomes" id="UP000290560">
    <property type="component" value="Unassembled WGS sequence"/>
</dbReference>
<dbReference type="AlphaFoldDB" id="A0A444E2B6"/>
<protein>
    <submittedName>
        <fullName evidence="1">Uncharacterized protein</fullName>
    </submittedName>
</protein>
<sequence>MDGSREVTGFEVAIVVPKKREKERDDTADCVEFLVRELERAGLIVERVHGISDEFIKFWKRKNSALLARWGINYTLSEYKAVQIAQSSFSHVHDKCETRFGDEPIEKKILQRDEWLGLLLRIRNNAIIVLAIICLQLPFELAYAHLYEVTESDVLK</sequence>
<evidence type="ECO:0000313" key="1">
    <source>
        <dbReference type="EMBL" id="RZR72026.1"/>
    </source>
</evidence>
<gene>
    <name evidence="1" type="ORF">BHM03_00009758</name>
</gene>
<reference evidence="1" key="1">
    <citation type="journal article" date="2018" name="Data Brief">
        <title>Genome sequence data from 17 accessions of Ensete ventricosum, a staple food crop for millions in Ethiopia.</title>
        <authorList>
            <person name="Yemataw Z."/>
            <person name="Muzemil S."/>
            <person name="Ambachew D."/>
            <person name="Tripathi L."/>
            <person name="Tesfaye K."/>
            <person name="Chala A."/>
            <person name="Farbos A."/>
            <person name="O'Neill P."/>
            <person name="Moore K."/>
            <person name="Grant M."/>
            <person name="Studholme D.J."/>
        </authorList>
    </citation>
    <scope>NUCLEOTIDE SEQUENCE [LARGE SCALE GENOMIC DNA]</scope>
    <source>
        <tissue evidence="1">Leaf</tissue>
    </source>
</reference>
<accession>A0A444E2B6</accession>
<organism evidence="1">
    <name type="scientific">Ensete ventricosum</name>
    <name type="common">Abyssinian banana</name>
    <name type="synonym">Musa ensete</name>
    <dbReference type="NCBI Taxonomy" id="4639"/>
    <lineage>
        <taxon>Eukaryota</taxon>
        <taxon>Viridiplantae</taxon>
        <taxon>Streptophyta</taxon>
        <taxon>Embryophyta</taxon>
        <taxon>Tracheophyta</taxon>
        <taxon>Spermatophyta</taxon>
        <taxon>Magnoliopsida</taxon>
        <taxon>Liliopsida</taxon>
        <taxon>Zingiberales</taxon>
        <taxon>Musaceae</taxon>
        <taxon>Ensete</taxon>
    </lineage>
</organism>
<dbReference type="EMBL" id="KV875617">
    <property type="protein sequence ID" value="RZR72026.1"/>
    <property type="molecule type" value="Genomic_DNA"/>
</dbReference>
<name>A0A444E2B6_ENSVE</name>